<comment type="caution">
    <text evidence="8">The sequence shown here is derived from an EMBL/GenBank/DDBJ whole genome shotgun (WGS) entry which is preliminary data.</text>
</comment>
<dbReference type="EMBL" id="JWZT01004076">
    <property type="protein sequence ID" value="KII64904.1"/>
    <property type="molecule type" value="Genomic_DNA"/>
</dbReference>
<accession>A0A0C2IHT5</accession>
<feature type="domain" description="Homeobox" evidence="7">
    <location>
        <begin position="68"/>
        <end position="128"/>
    </location>
</feature>
<evidence type="ECO:0000256" key="1">
    <source>
        <dbReference type="ARBA" id="ARBA00023125"/>
    </source>
</evidence>
<organism evidence="8 9">
    <name type="scientific">Thelohanellus kitauei</name>
    <name type="common">Myxosporean</name>
    <dbReference type="NCBI Taxonomy" id="669202"/>
    <lineage>
        <taxon>Eukaryota</taxon>
        <taxon>Metazoa</taxon>
        <taxon>Cnidaria</taxon>
        <taxon>Myxozoa</taxon>
        <taxon>Myxosporea</taxon>
        <taxon>Bivalvulida</taxon>
        <taxon>Platysporina</taxon>
        <taxon>Myxobolidae</taxon>
        <taxon>Thelohanellus</taxon>
    </lineage>
</organism>
<keyword evidence="3 4" id="KW-0539">Nucleus</keyword>
<evidence type="ECO:0000313" key="9">
    <source>
        <dbReference type="Proteomes" id="UP000031668"/>
    </source>
</evidence>
<dbReference type="Proteomes" id="UP000031668">
    <property type="component" value="Unassembled WGS sequence"/>
</dbReference>
<evidence type="ECO:0000256" key="2">
    <source>
        <dbReference type="ARBA" id="ARBA00023155"/>
    </source>
</evidence>
<dbReference type="GO" id="GO:0000978">
    <property type="term" value="F:RNA polymerase II cis-regulatory region sequence-specific DNA binding"/>
    <property type="evidence" value="ECO:0007669"/>
    <property type="project" value="TreeGrafter"/>
</dbReference>
<name>A0A0C2IHT5_THEKT</name>
<dbReference type="GO" id="GO:0005634">
    <property type="term" value="C:nucleus"/>
    <property type="evidence" value="ECO:0007669"/>
    <property type="project" value="UniProtKB-SubCell"/>
</dbReference>
<dbReference type="SUPFAM" id="SSF46689">
    <property type="entry name" value="Homeodomain-like"/>
    <property type="match status" value="1"/>
</dbReference>
<evidence type="ECO:0000256" key="5">
    <source>
        <dbReference type="RuleBase" id="RU000682"/>
    </source>
</evidence>
<comment type="subcellular location">
    <subcellularLocation>
        <location evidence="4 5">Nucleus</location>
    </subcellularLocation>
</comment>
<evidence type="ECO:0000313" key="8">
    <source>
        <dbReference type="EMBL" id="KII64904.1"/>
    </source>
</evidence>
<dbReference type="Pfam" id="PF00046">
    <property type="entry name" value="Homeodomain"/>
    <property type="match status" value="1"/>
</dbReference>
<dbReference type="AlphaFoldDB" id="A0A0C2IHT5"/>
<dbReference type="PANTHER" id="PTHR10390:SF44">
    <property type="entry name" value="SIX HOMEOBOX 4"/>
    <property type="match status" value="1"/>
</dbReference>
<sequence length="135" mass="16538">MFVPWRLEERFYIQSLIEVGFTSGELILWTFIGGMGHLILKESKKNRKLNPVERYRIRKRFPAPYSISNGEKTLYNFLESSIHRLYRVFDKIQYPDLKQKQMLMRETKLSMEQINNWFKNKRQRLKRLTKMDKMK</sequence>
<protein>
    <submittedName>
        <fullName evidence="8">Homeobox protein SIX4</fullName>
    </submittedName>
</protein>
<keyword evidence="2 4" id="KW-0371">Homeobox</keyword>
<feature type="transmembrane region" description="Helical" evidence="6">
    <location>
        <begin position="20"/>
        <end position="40"/>
    </location>
</feature>
<dbReference type="PANTHER" id="PTHR10390">
    <property type="entry name" value="HOMEOBOX PROTEIN SIX"/>
    <property type="match status" value="1"/>
</dbReference>
<keyword evidence="1 4" id="KW-0238">DNA-binding</keyword>
<proteinExistence type="predicted"/>
<keyword evidence="9" id="KW-1185">Reference proteome</keyword>
<dbReference type="Gene3D" id="1.10.10.60">
    <property type="entry name" value="Homeodomain-like"/>
    <property type="match status" value="1"/>
</dbReference>
<evidence type="ECO:0000256" key="6">
    <source>
        <dbReference type="SAM" id="Phobius"/>
    </source>
</evidence>
<dbReference type="InterPro" id="IPR001356">
    <property type="entry name" value="HD"/>
</dbReference>
<dbReference type="GO" id="GO:0000981">
    <property type="term" value="F:DNA-binding transcription factor activity, RNA polymerase II-specific"/>
    <property type="evidence" value="ECO:0007669"/>
    <property type="project" value="TreeGrafter"/>
</dbReference>
<reference evidence="8 9" key="1">
    <citation type="journal article" date="2014" name="Genome Biol. Evol.">
        <title>The genome of the myxosporean Thelohanellus kitauei shows adaptations to nutrient acquisition within its fish host.</title>
        <authorList>
            <person name="Yang Y."/>
            <person name="Xiong J."/>
            <person name="Zhou Z."/>
            <person name="Huo F."/>
            <person name="Miao W."/>
            <person name="Ran C."/>
            <person name="Liu Y."/>
            <person name="Zhang J."/>
            <person name="Feng J."/>
            <person name="Wang M."/>
            <person name="Wang M."/>
            <person name="Wang L."/>
            <person name="Yao B."/>
        </authorList>
    </citation>
    <scope>NUCLEOTIDE SEQUENCE [LARGE SCALE GENOMIC DNA]</scope>
    <source>
        <strain evidence="8">Wuqing</strain>
    </source>
</reference>
<gene>
    <name evidence="8" type="ORF">RF11_09316</name>
</gene>
<keyword evidence="6" id="KW-0812">Transmembrane</keyword>
<evidence type="ECO:0000256" key="4">
    <source>
        <dbReference type="PROSITE-ProRule" id="PRU00108"/>
    </source>
</evidence>
<dbReference type="SMART" id="SM00389">
    <property type="entry name" value="HOX"/>
    <property type="match status" value="1"/>
</dbReference>
<feature type="DNA-binding region" description="Homeobox" evidence="4">
    <location>
        <begin position="70"/>
        <end position="129"/>
    </location>
</feature>
<keyword evidence="6" id="KW-0472">Membrane</keyword>
<dbReference type="GO" id="GO:0005667">
    <property type="term" value="C:transcription regulator complex"/>
    <property type="evidence" value="ECO:0007669"/>
    <property type="project" value="TreeGrafter"/>
</dbReference>
<dbReference type="InterPro" id="IPR009057">
    <property type="entry name" value="Homeodomain-like_sf"/>
</dbReference>
<evidence type="ECO:0000259" key="7">
    <source>
        <dbReference type="PROSITE" id="PS50071"/>
    </source>
</evidence>
<dbReference type="CDD" id="cd00086">
    <property type="entry name" value="homeodomain"/>
    <property type="match status" value="1"/>
</dbReference>
<dbReference type="OrthoDB" id="3501850at2759"/>
<keyword evidence="6" id="KW-1133">Transmembrane helix</keyword>
<dbReference type="PROSITE" id="PS50071">
    <property type="entry name" value="HOMEOBOX_2"/>
    <property type="match status" value="1"/>
</dbReference>
<evidence type="ECO:0000256" key="3">
    <source>
        <dbReference type="ARBA" id="ARBA00023242"/>
    </source>
</evidence>